<feature type="transmembrane region" description="Helical" evidence="8">
    <location>
        <begin position="14"/>
        <end position="35"/>
    </location>
</feature>
<accession>A0A8J3RRS3</accession>
<comment type="caution">
    <text evidence="10">The sequence shown here is derived from an EMBL/GenBank/DDBJ whole genome shotgun (WGS) entry which is preliminary data.</text>
</comment>
<keyword evidence="5 8" id="KW-1133">Transmembrane helix</keyword>
<keyword evidence="6 8" id="KW-0472">Membrane</keyword>
<feature type="transmembrane region" description="Helical" evidence="8">
    <location>
        <begin position="185"/>
        <end position="218"/>
    </location>
</feature>
<reference evidence="10 11" key="1">
    <citation type="submission" date="2021-01" db="EMBL/GenBank/DDBJ databases">
        <title>Whole genome shotgun sequence of Planobispora longispora NBRC 13918.</title>
        <authorList>
            <person name="Komaki H."/>
            <person name="Tamura T."/>
        </authorList>
    </citation>
    <scope>NUCLEOTIDE SEQUENCE [LARGE SCALE GENOMIC DNA]</scope>
    <source>
        <strain evidence="10 11">NBRC 13918</strain>
    </source>
</reference>
<dbReference type="PANTHER" id="PTHR33406:SF11">
    <property type="entry name" value="MEMBRANE PROTEIN SCO6666-RELATED"/>
    <property type="match status" value="1"/>
</dbReference>
<evidence type="ECO:0000256" key="1">
    <source>
        <dbReference type="ARBA" id="ARBA00004651"/>
    </source>
</evidence>
<evidence type="ECO:0000256" key="8">
    <source>
        <dbReference type="SAM" id="Phobius"/>
    </source>
</evidence>
<comment type="subcellular location">
    <subcellularLocation>
        <location evidence="1">Cell membrane</location>
        <topology evidence="1">Multi-pass membrane protein</topology>
    </subcellularLocation>
</comment>
<feature type="region of interest" description="Disordered" evidence="7">
    <location>
        <begin position="1367"/>
        <end position="1435"/>
    </location>
</feature>
<feature type="transmembrane region" description="Helical" evidence="8">
    <location>
        <begin position="230"/>
        <end position="254"/>
    </location>
</feature>
<feature type="transmembrane region" description="Helical" evidence="8">
    <location>
        <begin position="554"/>
        <end position="576"/>
    </location>
</feature>
<protein>
    <recommendedName>
        <fullName evidence="9">SSD domain-containing protein</fullName>
    </recommendedName>
</protein>
<dbReference type="SUPFAM" id="SSF82866">
    <property type="entry name" value="Multidrug efflux transporter AcrB transmembrane domain"/>
    <property type="match status" value="2"/>
</dbReference>
<feature type="compositionally biased region" description="Pro residues" evidence="7">
    <location>
        <begin position="794"/>
        <end position="804"/>
    </location>
</feature>
<dbReference type="RefSeq" id="WP_239316928.1">
    <property type="nucleotide sequence ID" value="NZ_BOOH01000039.1"/>
</dbReference>
<dbReference type="Gene3D" id="1.20.1640.10">
    <property type="entry name" value="Multidrug efflux transporter AcrB transmembrane domain"/>
    <property type="match status" value="2"/>
</dbReference>
<dbReference type="InterPro" id="IPR050545">
    <property type="entry name" value="Mycobact_MmpL"/>
</dbReference>
<feature type="domain" description="SSD" evidence="9">
    <location>
        <begin position="204"/>
        <end position="329"/>
    </location>
</feature>
<feature type="transmembrane region" description="Helical" evidence="8">
    <location>
        <begin position="620"/>
        <end position="640"/>
    </location>
</feature>
<feature type="compositionally biased region" description="Pro residues" evidence="7">
    <location>
        <begin position="1023"/>
        <end position="1036"/>
    </location>
</feature>
<feature type="transmembrane region" description="Helical" evidence="8">
    <location>
        <begin position="275"/>
        <end position="296"/>
    </location>
</feature>
<evidence type="ECO:0000313" key="11">
    <source>
        <dbReference type="Proteomes" id="UP000616724"/>
    </source>
</evidence>
<keyword evidence="4 8" id="KW-0812">Transmembrane</keyword>
<feature type="transmembrane region" description="Helical" evidence="8">
    <location>
        <begin position="364"/>
        <end position="382"/>
    </location>
</feature>
<dbReference type="InterPro" id="IPR004869">
    <property type="entry name" value="MMPL_dom"/>
</dbReference>
<keyword evidence="3" id="KW-1003">Cell membrane</keyword>
<feature type="compositionally biased region" description="Pro residues" evidence="7">
    <location>
        <begin position="1127"/>
        <end position="1146"/>
    </location>
</feature>
<dbReference type="Pfam" id="PF03176">
    <property type="entry name" value="MMPL"/>
    <property type="match status" value="2"/>
</dbReference>
<feature type="region of interest" description="Disordered" evidence="7">
    <location>
        <begin position="770"/>
        <end position="1253"/>
    </location>
</feature>
<name>A0A8J3RRS3_9ACTN</name>
<feature type="compositionally biased region" description="Low complexity" evidence="7">
    <location>
        <begin position="831"/>
        <end position="841"/>
    </location>
</feature>
<dbReference type="Proteomes" id="UP000616724">
    <property type="component" value="Unassembled WGS sequence"/>
</dbReference>
<feature type="transmembrane region" description="Helical" evidence="8">
    <location>
        <begin position="308"/>
        <end position="330"/>
    </location>
</feature>
<feature type="compositionally biased region" description="Pro residues" evidence="7">
    <location>
        <begin position="1286"/>
        <end position="1347"/>
    </location>
</feature>
<evidence type="ECO:0000256" key="3">
    <source>
        <dbReference type="ARBA" id="ARBA00022475"/>
    </source>
</evidence>
<evidence type="ECO:0000256" key="4">
    <source>
        <dbReference type="ARBA" id="ARBA00022692"/>
    </source>
</evidence>
<evidence type="ECO:0000256" key="2">
    <source>
        <dbReference type="ARBA" id="ARBA00010157"/>
    </source>
</evidence>
<gene>
    <name evidence="10" type="ORF">Plo01_48580</name>
</gene>
<dbReference type="EMBL" id="BOOH01000039">
    <property type="protein sequence ID" value="GIH78429.1"/>
    <property type="molecule type" value="Genomic_DNA"/>
</dbReference>
<feature type="transmembrane region" description="Helical" evidence="8">
    <location>
        <begin position="667"/>
        <end position="687"/>
    </location>
</feature>
<feature type="compositionally biased region" description="Pro residues" evidence="7">
    <location>
        <begin position="1376"/>
        <end position="1396"/>
    </location>
</feature>
<dbReference type="PROSITE" id="PS50156">
    <property type="entry name" value="SSD"/>
    <property type="match status" value="1"/>
</dbReference>
<evidence type="ECO:0000313" key="10">
    <source>
        <dbReference type="EMBL" id="GIH78429.1"/>
    </source>
</evidence>
<proteinExistence type="inferred from homology"/>
<feature type="compositionally biased region" description="Low complexity" evidence="7">
    <location>
        <begin position="1037"/>
        <end position="1052"/>
    </location>
</feature>
<comment type="similarity">
    <text evidence="2">Belongs to the resistance-nodulation-cell division (RND) (TC 2.A.6) family. MmpL subfamily.</text>
</comment>
<evidence type="ECO:0000259" key="9">
    <source>
        <dbReference type="PROSITE" id="PS50156"/>
    </source>
</evidence>
<evidence type="ECO:0000256" key="6">
    <source>
        <dbReference type="ARBA" id="ARBA00023136"/>
    </source>
</evidence>
<feature type="compositionally biased region" description="Gly residues" evidence="7">
    <location>
        <begin position="770"/>
        <end position="780"/>
    </location>
</feature>
<feature type="region of interest" description="Disordered" evidence="7">
    <location>
        <begin position="1279"/>
        <end position="1350"/>
    </location>
</feature>
<dbReference type="GO" id="GO:0005886">
    <property type="term" value="C:plasma membrane"/>
    <property type="evidence" value="ECO:0007669"/>
    <property type="project" value="UniProtKB-SubCell"/>
</dbReference>
<feature type="compositionally biased region" description="Pro residues" evidence="7">
    <location>
        <begin position="819"/>
        <end position="830"/>
    </location>
</feature>
<organism evidence="10 11">
    <name type="scientific">Planobispora longispora</name>
    <dbReference type="NCBI Taxonomy" id="28887"/>
    <lineage>
        <taxon>Bacteria</taxon>
        <taxon>Bacillati</taxon>
        <taxon>Actinomycetota</taxon>
        <taxon>Actinomycetes</taxon>
        <taxon>Streptosporangiales</taxon>
        <taxon>Streptosporangiaceae</taxon>
        <taxon>Planobispora</taxon>
    </lineage>
</organism>
<feature type="compositionally biased region" description="Pro residues" evidence="7">
    <location>
        <begin position="1099"/>
        <end position="1119"/>
    </location>
</feature>
<sequence>MFESLGRAVYRGRWSLLALGTVFAVVAGYLGLGLFGRMTDGGFDDPGAESTMAAQWSGKWFGGSSPDVVVLYTNPEIDADDDRFKEAVHTALKGLPAGHVTKLTTYWTSKAGELVSTDRHSTYALVSLRGGELTKQNGYTAIEKRLRAAPAGYTVQVGGRIPLLKDLNTQTSLDLQQAEAISMPVLLVLLAVVFGSLVAAGLPLVVGLLSVIGALALLRLLTEITDVSVFSLNVVTMLGLGLAIDYSLFVLNAFREEVHRGSPVETAVVRTMATAGRTVAFSGLTVATSLCGLLLFPQMFLRSLGLGAAAVVLVAMAAALIVLPALLAVLGPKVDAIKIMPDFGMRRSGGTWHAIASSVMKRPVLYLVGVSVVLLALAAPFLHVRFGNVDHRVLPERFESRQVAERIDRDFARNAMSPIEVVVLVERTLVGPMTAAAPGALPSEVGGRVGPVGVGNSGISPVTEIGPLDVKAFADRLKGLDHVTGVAVTGISQNNGAVRLAVRYDEDPMSDEARALVEEIRDLPRDPDFRDVVVGGPTAAQLDLQASLTATLPWTALVVCLMIGLLLFAAFGSILLPIKAILMNVLSLGASFGVIVWAFQDGNLAGPLGFTPTGAIEATVTVLILAVVFGLSMDYELFLLSRVRAEWLRTGDNTAAVAAGLERTGGLITSAALLLLVVIAAFSTAGITVVKMLGVGMFVAIVVDATLVRALLVPATMRLMGNANWWLPAGLRSFHRRIELREPREHALPIGALPPGGASMTVEREVAAGTGRGRGIGAGTGAHRAVRSRRPEASLPPPRTPAIPLPAASNGVHNTPDGQPAPTPGDPPTPAHDGPPGHAPGDLPVPAQGGLPGPAHSGLPGLVHDDLPGHAHSGLPELVHDDLPGLARGGLSGSAHHDPYRPGRNGVPVAATSGMPDHASDPGIDPEPGAAPRPAPDAASDLMSDLASTGVPAAADPGFSNGVPGPFPANGSAGLVPANGLQPYTGPRPPSRQQPDPYTVAPSDASASLHPASELMSQAYSPEPTPPVPSPQPEPRPTAAEHAAPTAPAGPARGRKKKVVKPNVNAPGWHWAEVDEEDPVPPSHPAPQNLTPREHGHPPTAPPAQPRPPAPPAAPPPAVPVIHAQPPVAPAAPPQPPAAPSPPPAAPVVHAQPPVVPAAPPQPPNVPAVHPLPAPPPVPAPEAPSRPAPEARPALPAPVSRASGSEADAEDARHARSRPGISNHLIDQLEPPVRPQRGKRIVPITGPPGVDPEPVEEVRAIALPPVVAQPEASQPVAYAQPVQLPAAPPPPAPPPVVPPPVTRLPAAPPPPVQPPVVPPPVVPPLVTQPPPTRPPVVQPPVAPPPVFQPSADAAVVPQPVAAPVVEEHPAAIPQAAPQPVPAPAPAARPGPAPQPEPASRRPERAGGWAAVERRTTRVVRPKPDGSGWMWVEVDE</sequence>
<feature type="transmembrane region" description="Helical" evidence="8">
    <location>
        <begin position="581"/>
        <end position="600"/>
    </location>
</feature>
<feature type="compositionally biased region" description="Pro residues" evidence="7">
    <location>
        <begin position="1154"/>
        <end position="1187"/>
    </location>
</feature>
<dbReference type="InterPro" id="IPR000731">
    <property type="entry name" value="SSD"/>
</dbReference>
<evidence type="ECO:0000256" key="7">
    <source>
        <dbReference type="SAM" id="MobiDB-lite"/>
    </source>
</evidence>
<evidence type="ECO:0000256" key="5">
    <source>
        <dbReference type="ARBA" id="ARBA00022989"/>
    </source>
</evidence>
<dbReference type="PANTHER" id="PTHR33406">
    <property type="entry name" value="MEMBRANE PROTEIN MJ1562-RELATED"/>
    <property type="match status" value="1"/>
</dbReference>
<keyword evidence="11" id="KW-1185">Reference proteome</keyword>